<keyword evidence="8" id="KW-0694">RNA-binding</keyword>
<accession>A0A931MWC9</accession>
<dbReference type="PANTHER" id="PTHR46173">
    <property type="entry name" value="CCA TRNA NUCLEOTIDYLTRANSFERASE 1, MITOCHONDRIAL"/>
    <property type="match status" value="1"/>
</dbReference>
<dbReference type="InterPro" id="IPR032828">
    <property type="entry name" value="PolyA_RNA-bd"/>
</dbReference>
<dbReference type="GO" id="GO:0046872">
    <property type="term" value="F:metal ion binding"/>
    <property type="evidence" value="ECO:0007669"/>
    <property type="project" value="UniProtKB-KW"/>
</dbReference>
<evidence type="ECO:0000256" key="2">
    <source>
        <dbReference type="ARBA" id="ARBA00022679"/>
    </source>
</evidence>
<comment type="similarity">
    <text evidence="8">Belongs to the tRNA nucleotidyltransferase/poly(A) polymerase family.</text>
</comment>
<dbReference type="SUPFAM" id="SSF81301">
    <property type="entry name" value="Nucleotidyltransferase"/>
    <property type="match status" value="1"/>
</dbReference>
<dbReference type="GO" id="GO:0000166">
    <property type="term" value="F:nucleotide binding"/>
    <property type="evidence" value="ECO:0007669"/>
    <property type="project" value="UniProtKB-KW"/>
</dbReference>
<protein>
    <submittedName>
        <fullName evidence="11">CCA tRNA nucleotidyltransferase</fullName>
    </submittedName>
</protein>
<dbReference type="Proteomes" id="UP000631694">
    <property type="component" value="Unassembled WGS sequence"/>
</dbReference>
<evidence type="ECO:0000256" key="4">
    <source>
        <dbReference type="ARBA" id="ARBA00022695"/>
    </source>
</evidence>
<dbReference type="GO" id="GO:0008033">
    <property type="term" value="P:tRNA processing"/>
    <property type="evidence" value="ECO:0007669"/>
    <property type="project" value="UniProtKB-KW"/>
</dbReference>
<dbReference type="EMBL" id="JADZLT010000040">
    <property type="protein sequence ID" value="MBH0236663.1"/>
    <property type="molecule type" value="Genomic_DNA"/>
</dbReference>
<feature type="domain" description="Poly A polymerase head" evidence="9">
    <location>
        <begin position="35"/>
        <end position="155"/>
    </location>
</feature>
<keyword evidence="6" id="KW-0547">Nucleotide-binding</keyword>
<sequence length="410" mass="43400">MSETIRSSIAGAEFLAWPGLMALANTVAVGGDGIRVVGGAVRSTIVGRPVSDVDLATTALPETVTRRARDAGFAVHPTGMEHGTVTVVAEGRAFEVTTLRADVSTDGRRATVAFTRDWAADAMRRDFTVNAIYADLDGDLYDPVGGIPDALARQVRFIGDPAARLAEDYLRILRFFRFHAVFGALHINEAGLAACIAARHGLDQLSRERIGQEMRKLVLGFRGGETLEIMQESGIAGRVLAGVARPATLAALGRITRRLETELTLPLALAGGCAFTEDDADRLRDRLRLPGREAEEAAAILAASRRLGPEPTARMIRAEVYRHGNAVTFAGLLLAAAVAGADPDLAAVAEARDFEAPTFPLGGRDLIAAGMAPGPELGARLAALEADWVASDFTEVPTSRRAAAMDDLGE</sequence>
<keyword evidence="4" id="KW-0548">Nucleotidyltransferase</keyword>
<evidence type="ECO:0000313" key="11">
    <source>
        <dbReference type="EMBL" id="MBH0236663.1"/>
    </source>
</evidence>
<gene>
    <name evidence="11" type="ORF">I5731_02410</name>
</gene>
<evidence type="ECO:0000259" key="9">
    <source>
        <dbReference type="Pfam" id="PF01743"/>
    </source>
</evidence>
<evidence type="ECO:0000256" key="1">
    <source>
        <dbReference type="ARBA" id="ARBA00001946"/>
    </source>
</evidence>
<keyword evidence="5" id="KW-0479">Metal-binding</keyword>
<feature type="domain" description="tRNA nucleotidyltransferase/poly(A) polymerase RNA and SrmB- binding" evidence="10">
    <location>
        <begin position="186"/>
        <end position="239"/>
    </location>
</feature>
<reference evidence="11" key="1">
    <citation type="submission" date="2020-12" db="EMBL/GenBank/DDBJ databases">
        <title>Methylobrevis albus sp. nov., isolated from fresh water lack sediment.</title>
        <authorList>
            <person name="Zou Q."/>
        </authorList>
    </citation>
    <scope>NUCLEOTIDE SEQUENCE</scope>
    <source>
        <strain evidence="11">L22</strain>
    </source>
</reference>
<dbReference type="Gene3D" id="1.10.3090.10">
    <property type="entry name" value="cca-adding enzyme, domain 2"/>
    <property type="match status" value="1"/>
</dbReference>
<keyword evidence="7" id="KW-0460">Magnesium</keyword>
<evidence type="ECO:0000256" key="7">
    <source>
        <dbReference type="ARBA" id="ARBA00022842"/>
    </source>
</evidence>
<dbReference type="CDD" id="cd05398">
    <property type="entry name" value="NT_ClassII-CCAase"/>
    <property type="match status" value="1"/>
</dbReference>
<keyword evidence="12" id="KW-1185">Reference proteome</keyword>
<dbReference type="RefSeq" id="WP_197309766.1">
    <property type="nucleotide sequence ID" value="NZ_JADZLT010000040.1"/>
</dbReference>
<keyword evidence="3" id="KW-0819">tRNA processing</keyword>
<evidence type="ECO:0000256" key="6">
    <source>
        <dbReference type="ARBA" id="ARBA00022741"/>
    </source>
</evidence>
<organism evidence="11 12">
    <name type="scientific">Methylobrevis albus</name>
    <dbReference type="NCBI Taxonomy" id="2793297"/>
    <lineage>
        <taxon>Bacteria</taxon>
        <taxon>Pseudomonadati</taxon>
        <taxon>Pseudomonadota</taxon>
        <taxon>Alphaproteobacteria</taxon>
        <taxon>Hyphomicrobiales</taxon>
        <taxon>Pleomorphomonadaceae</taxon>
        <taxon>Methylobrevis</taxon>
    </lineage>
</organism>
<evidence type="ECO:0000256" key="8">
    <source>
        <dbReference type="RuleBase" id="RU003953"/>
    </source>
</evidence>
<dbReference type="Pfam" id="PF01743">
    <property type="entry name" value="PolyA_pol"/>
    <property type="match status" value="1"/>
</dbReference>
<proteinExistence type="inferred from homology"/>
<evidence type="ECO:0000256" key="5">
    <source>
        <dbReference type="ARBA" id="ARBA00022723"/>
    </source>
</evidence>
<evidence type="ECO:0000256" key="3">
    <source>
        <dbReference type="ARBA" id="ARBA00022694"/>
    </source>
</evidence>
<dbReference type="GO" id="GO:0016779">
    <property type="term" value="F:nucleotidyltransferase activity"/>
    <property type="evidence" value="ECO:0007669"/>
    <property type="project" value="UniProtKB-KW"/>
</dbReference>
<comment type="cofactor">
    <cofactor evidence="1">
        <name>Mg(2+)</name>
        <dbReference type="ChEBI" id="CHEBI:18420"/>
    </cofactor>
</comment>
<dbReference type="Gene3D" id="3.30.460.10">
    <property type="entry name" value="Beta Polymerase, domain 2"/>
    <property type="match status" value="1"/>
</dbReference>
<evidence type="ECO:0000259" key="10">
    <source>
        <dbReference type="Pfam" id="PF12627"/>
    </source>
</evidence>
<dbReference type="InterPro" id="IPR043519">
    <property type="entry name" value="NT_sf"/>
</dbReference>
<dbReference type="AlphaFoldDB" id="A0A931MWC9"/>
<evidence type="ECO:0000313" key="12">
    <source>
        <dbReference type="Proteomes" id="UP000631694"/>
    </source>
</evidence>
<dbReference type="InterPro" id="IPR002646">
    <property type="entry name" value="PolA_pol_head_dom"/>
</dbReference>
<dbReference type="GO" id="GO:0000049">
    <property type="term" value="F:tRNA binding"/>
    <property type="evidence" value="ECO:0007669"/>
    <property type="project" value="TreeGrafter"/>
</dbReference>
<comment type="caution">
    <text evidence="11">The sequence shown here is derived from an EMBL/GenBank/DDBJ whole genome shotgun (WGS) entry which is preliminary data.</text>
</comment>
<name>A0A931MWC9_9HYPH</name>
<dbReference type="InterPro" id="IPR050264">
    <property type="entry name" value="Bact_CCA-adding_enz_type3_sf"/>
</dbReference>
<keyword evidence="2 8" id="KW-0808">Transferase</keyword>
<dbReference type="PANTHER" id="PTHR46173:SF1">
    <property type="entry name" value="CCA TRNA NUCLEOTIDYLTRANSFERASE 1, MITOCHONDRIAL"/>
    <property type="match status" value="1"/>
</dbReference>
<dbReference type="SUPFAM" id="SSF81891">
    <property type="entry name" value="Poly A polymerase C-terminal region-like"/>
    <property type="match status" value="1"/>
</dbReference>
<dbReference type="Pfam" id="PF12627">
    <property type="entry name" value="PolyA_pol_RNAbd"/>
    <property type="match status" value="1"/>
</dbReference>